<keyword evidence="3 11" id="KW-0132">Cell division</keyword>
<feature type="transmembrane region" description="Helical" evidence="9">
    <location>
        <begin position="31"/>
        <end position="49"/>
    </location>
</feature>
<keyword evidence="7" id="KW-0131">Cell cycle</keyword>
<dbReference type="Proteomes" id="UP000014216">
    <property type="component" value="Unassembled WGS sequence"/>
</dbReference>
<keyword evidence="11" id="KW-0436">Ligase</keyword>
<keyword evidence="6 9" id="KW-0472">Membrane</keyword>
<sequence length="291" mass="32654">MNEKYLPNRRKEPANPTAPEKTAKKSSFFSSLLKPVLLLCVFSVFAVFAHDMVVQSPFFTIRQINIQGEHRVKKEEILALADLLGPANIFQVNLPVMEKRIASHPWIAAATVHRSLFSTLTISIEEQHPLAIVRIENFPDMIINRQGVPFKAYEPDMDQNVALPVITGLDLTSSDNFYHFEGPLFNAVLDLLQGKYQNNIRSIHGDELVGVTIQATGLFKPSLVPKTRALPICLGFDDYDRKLDKARQISQYIHANIPGKTLCAMDLFDTETVFVQTAPRETLPANIEKGV</sequence>
<keyword evidence="5 9" id="KW-1133">Transmembrane helix</keyword>
<dbReference type="RefSeq" id="WP_006965907.1">
    <property type="nucleotide sequence ID" value="NZ_APJX01000004.1"/>
</dbReference>
<dbReference type="GO" id="GO:0090529">
    <property type="term" value="P:cell septum assembly"/>
    <property type="evidence" value="ECO:0007669"/>
    <property type="project" value="InterPro"/>
</dbReference>
<dbReference type="PANTHER" id="PTHR35851">
    <property type="entry name" value="CELL DIVISION PROTEIN FTSQ"/>
    <property type="match status" value="1"/>
</dbReference>
<comment type="subcellular location">
    <subcellularLocation>
        <location evidence="1">Membrane</location>
    </subcellularLocation>
</comment>
<evidence type="ECO:0000256" key="4">
    <source>
        <dbReference type="ARBA" id="ARBA00022692"/>
    </source>
</evidence>
<accession>S0G2H2</accession>
<keyword evidence="12" id="KW-1185">Reference proteome</keyword>
<evidence type="ECO:0000256" key="7">
    <source>
        <dbReference type="ARBA" id="ARBA00023306"/>
    </source>
</evidence>
<dbReference type="Gene3D" id="3.10.20.310">
    <property type="entry name" value="membrane protein fhac"/>
    <property type="match status" value="1"/>
</dbReference>
<feature type="region of interest" description="Disordered" evidence="8">
    <location>
        <begin position="1"/>
        <end position="22"/>
    </location>
</feature>
<dbReference type="Pfam" id="PF08478">
    <property type="entry name" value="POTRA_1"/>
    <property type="match status" value="1"/>
</dbReference>
<feature type="domain" description="POTRA" evidence="10">
    <location>
        <begin position="59"/>
        <end position="127"/>
    </location>
</feature>
<evidence type="ECO:0000256" key="6">
    <source>
        <dbReference type="ARBA" id="ARBA00023136"/>
    </source>
</evidence>
<dbReference type="OrthoDB" id="5413835at2"/>
<evidence type="ECO:0000256" key="3">
    <source>
        <dbReference type="ARBA" id="ARBA00022618"/>
    </source>
</evidence>
<evidence type="ECO:0000256" key="8">
    <source>
        <dbReference type="SAM" id="MobiDB-lite"/>
    </source>
</evidence>
<proteinExistence type="predicted"/>
<dbReference type="EC" id="6.3.2.4" evidence="11"/>
<comment type="caution">
    <text evidence="11">The sequence shown here is derived from an EMBL/GenBank/DDBJ whole genome shotgun (WGS) entry which is preliminary data.</text>
</comment>
<keyword evidence="4 9" id="KW-0812">Transmembrane</keyword>
<keyword evidence="2" id="KW-1003">Cell membrane</keyword>
<evidence type="ECO:0000256" key="1">
    <source>
        <dbReference type="ARBA" id="ARBA00004370"/>
    </source>
</evidence>
<evidence type="ECO:0000256" key="2">
    <source>
        <dbReference type="ARBA" id="ARBA00022475"/>
    </source>
</evidence>
<dbReference type="GO" id="GO:0016020">
    <property type="term" value="C:membrane"/>
    <property type="evidence" value="ECO:0007669"/>
    <property type="project" value="UniProtKB-SubCell"/>
</dbReference>
<evidence type="ECO:0000256" key="5">
    <source>
        <dbReference type="ARBA" id="ARBA00022989"/>
    </source>
</evidence>
<dbReference type="InterPro" id="IPR026579">
    <property type="entry name" value="FtsQ"/>
</dbReference>
<reference evidence="11 12" key="1">
    <citation type="journal article" date="2013" name="Genome Announc.">
        <title>Draft Genome Sequence of Desulfotignum phosphitoxidans DSM 13687 Strain FiPS-3.</title>
        <authorList>
            <person name="Poehlein A."/>
            <person name="Daniel R."/>
            <person name="Simeonova D.D."/>
        </authorList>
    </citation>
    <scope>NUCLEOTIDE SEQUENCE [LARGE SCALE GENOMIC DNA]</scope>
    <source>
        <strain evidence="11 12">DSM 13687</strain>
    </source>
</reference>
<evidence type="ECO:0000256" key="9">
    <source>
        <dbReference type="SAM" id="Phobius"/>
    </source>
</evidence>
<dbReference type="EMBL" id="APJX01000004">
    <property type="protein sequence ID" value="EMS79654.1"/>
    <property type="molecule type" value="Genomic_DNA"/>
</dbReference>
<evidence type="ECO:0000313" key="12">
    <source>
        <dbReference type="Proteomes" id="UP000014216"/>
    </source>
</evidence>
<dbReference type="InterPro" id="IPR013685">
    <property type="entry name" value="POTRA_FtsQ_type"/>
</dbReference>
<dbReference type="AlphaFoldDB" id="S0G2H2"/>
<dbReference type="InterPro" id="IPR034746">
    <property type="entry name" value="POTRA"/>
</dbReference>
<gene>
    <name evidence="11" type="primary">ftsQ</name>
    <name evidence="11" type="ORF">Dpo_4c02050</name>
</gene>
<dbReference type="PANTHER" id="PTHR35851:SF1">
    <property type="entry name" value="CELL DIVISION PROTEIN FTSQ"/>
    <property type="match status" value="1"/>
</dbReference>
<name>S0G2H2_9BACT</name>
<dbReference type="GO" id="GO:0008716">
    <property type="term" value="F:D-alanine-D-alanine ligase activity"/>
    <property type="evidence" value="ECO:0007669"/>
    <property type="project" value="UniProtKB-EC"/>
</dbReference>
<dbReference type="PROSITE" id="PS51779">
    <property type="entry name" value="POTRA"/>
    <property type="match status" value="1"/>
</dbReference>
<organism evidence="11 12">
    <name type="scientific">Desulfotignum phosphitoxidans DSM 13687</name>
    <dbReference type="NCBI Taxonomy" id="1286635"/>
    <lineage>
        <taxon>Bacteria</taxon>
        <taxon>Pseudomonadati</taxon>
        <taxon>Thermodesulfobacteriota</taxon>
        <taxon>Desulfobacteria</taxon>
        <taxon>Desulfobacterales</taxon>
        <taxon>Desulfobacteraceae</taxon>
        <taxon>Desulfotignum</taxon>
    </lineage>
</organism>
<evidence type="ECO:0000259" key="10">
    <source>
        <dbReference type="PROSITE" id="PS51779"/>
    </source>
</evidence>
<evidence type="ECO:0000313" key="11">
    <source>
        <dbReference type="EMBL" id="EMS79654.1"/>
    </source>
</evidence>
<protein>
    <submittedName>
        <fullName evidence="11">Cell division protein FtsQ</fullName>
        <ecNumber evidence="11">6.3.2.4</ecNumber>
    </submittedName>
</protein>